<dbReference type="EMBL" id="JALJOS010000021">
    <property type="protein sequence ID" value="KAK9826344.1"/>
    <property type="molecule type" value="Genomic_DNA"/>
</dbReference>
<proteinExistence type="predicted"/>
<dbReference type="AlphaFoldDB" id="A0AAW1QYR2"/>
<sequence length="115" mass="11569">MAATTVTKVNANVGAMASAFLVAMLLLHVDAQNPGPPVSGQVAYSGSCRRSGSATIPTSTPKGFDSCSDGGFQGACCTSLSYEAVNGEYPHCAYKDAGDNSPCAPGLYAYGACCS</sequence>
<evidence type="ECO:0000313" key="3">
    <source>
        <dbReference type="Proteomes" id="UP001438707"/>
    </source>
</evidence>
<keyword evidence="1" id="KW-0732">Signal</keyword>
<keyword evidence="3" id="KW-1185">Reference proteome</keyword>
<accession>A0AAW1QYR2</accession>
<dbReference type="Proteomes" id="UP001438707">
    <property type="component" value="Unassembled WGS sequence"/>
</dbReference>
<name>A0AAW1QYR2_9CHLO</name>
<evidence type="ECO:0000313" key="2">
    <source>
        <dbReference type="EMBL" id="KAK9826344.1"/>
    </source>
</evidence>
<comment type="caution">
    <text evidence="2">The sequence shown here is derived from an EMBL/GenBank/DDBJ whole genome shotgun (WGS) entry which is preliminary data.</text>
</comment>
<feature type="signal peptide" evidence="1">
    <location>
        <begin position="1"/>
        <end position="31"/>
    </location>
</feature>
<reference evidence="2 3" key="1">
    <citation type="journal article" date="2024" name="Nat. Commun.">
        <title>Phylogenomics reveals the evolutionary origins of lichenization in chlorophyte algae.</title>
        <authorList>
            <person name="Puginier C."/>
            <person name="Libourel C."/>
            <person name="Otte J."/>
            <person name="Skaloud P."/>
            <person name="Haon M."/>
            <person name="Grisel S."/>
            <person name="Petersen M."/>
            <person name="Berrin J.G."/>
            <person name="Delaux P.M."/>
            <person name="Dal Grande F."/>
            <person name="Keller J."/>
        </authorList>
    </citation>
    <scope>NUCLEOTIDE SEQUENCE [LARGE SCALE GENOMIC DNA]</scope>
    <source>
        <strain evidence="2 3">SAG 2145</strain>
    </source>
</reference>
<feature type="chain" id="PRO_5043878460" evidence="1">
    <location>
        <begin position="32"/>
        <end position="115"/>
    </location>
</feature>
<gene>
    <name evidence="2" type="ORF">WJX74_010894</name>
</gene>
<evidence type="ECO:0000256" key="1">
    <source>
        <dbReference type="SAM" id="SignalP"/>
    </source>
</evidence>
<protein>
    <submittedName>
        <fullName evidence="2">Uncharacterized protein</fullName>
    </submittedName>
</protein>
<organism evidence="2 3">
    <name type="scientific">Apatococcus lobatus</name>
    <dbReference type="NCBI Taxonomy" id="904363"/>
    <lineage>
        <taxon>Eukaryota</taxon>
        <taxon>Viridiplantae</taxon>
        <taxon>Chlorophyta</taxon>
        <taxon>core chlorophytes</taxon>
        <taxon>Trebouxiophyceae</taxon>
        <taxon>Chlorellales</taxon>
        <taxon>Chlorellaceae</taxon>
        <taxon>Apatococcus</taxon>
    </lineage>
</organism>